<dbReference type="AlphaFoldDB" id="A0A0C9VQW1"/>
<evidence type="ECO:0008006" key="3">
    <source>
        <dbReference type="Google" id="ProtNLM"/>
    </source>
</evidence>
<dbReference type="OrthoDB" id="3255541at2759"/>
<evidence type="ECO:0000313" key="2">
    <source>
        <dbReference type="Proteomes" id="UP000053820"/>
    </source>
</evidence>
<proteinExistence type="predicted"/>
<dbReference type="SUPFAM" id="SSF52047">
    <property type="entry name" value="RNI-like"/>
    <property type="match status" value="1"/>
</dbReference>
<gene>
    <name evidence="1" type="ORF">HYDPIDRAFT_170400</name>
</gene>
<keyword evidence="2" id="KW-1185">Reference proteome</keyword>
<protein>
    <recommendedName>
        <fullName evidence="3">F-box domain-containing protein</fullName>
    </recommendedName>
</protein>
<name>A0A0C9VQW1_9AGAM</name>
<evidence type="ECO:0000313" key="1">
    <source>
        <dbReference type="EMBL" id="KIJ60125.1"/>
    </source>
</evidence>
<dbReference type="EMBL" id="KN839876">
    <property type="protein sequence ID" value="KIJ60125.1"/>
    <property type="molecule type" value="Genomic_DNA"/>
</dbReference>
<sequence length="526" mass="57709">MQRLSVEAVRSICSFLSTESGDEGACDLEGQIALASLARTCKLTHEPALDALWSHLDGFARLVQCLPTDLIECNISVKGPGAACIMISLRRPMGTSDWEVFNRYAIRVRSLGGFAAHSRSPRGSVIAEDSVVHVFAFAPNGPPLLPNLKRLAWDCLKGNSLPLFRLLLSNRLHSVHLRPAVLDYCALTALGGVGSACPALRDLVIVLPDSQACKRQNSRGTMAAVLRLLSDTPRIETISISEVDLLIIQRLALMPSIMSMDLGLTHQYPTDSQPLGVPPGSLAFSTLRVFSLRCHISQAAAFLATILESSCPTLSLRAITVKEPSSRTVQKMTGNSSVIDITHLRIMFHFTHLQELDLDLTRQYSFDDDTIRDLAIAWPHLETLHLNKSRGWGVDDSQITFSGLRCLLMHCRSLKSLALELDFDTIEDVGILEQCPCDGVSNKLIRTLWLGYSIISEPLTVVTYLAAVLPRLETTHAWEERPSCSNGPCGTYRPLWATPKALLPTIAAIRKQGKGCSCTSDMKMEI</sequence>
<dbReference type="Proteomes" id="UP000053820">
    <property type="component" value="Unassembled WGS sequence"/>
</dbReference>
<dbReference type="HOGENOM" id="CLU_021164_0_0_1"/>
<dbReference type="Gene3D" id="3.80.10.10">
    <property type="entry name" value="Ribonuclease Inhibitor"/>
    <property type="match status" value="1"/>
</dbReference>
<organism evidence="1 2">
    <name type="scientific">Hydnomerulius pinastri MD-312</name>
    <dbReference type="NCBI Taxonomy" id="994086"/>
    <lineage>
        <taxon>Eukaryota</taxon>
        <taxon>Fungi</taxon>
        <taxon>Dikarya</taxon>
        <taxon>Basidiomycota</taxon>
        <taxon>Agaricomycotina</taxon>
        <taxon>Agaricomycetes</taxon>
        <taxon>Agaricomycetidae</taxon>
        <taxon>Boletales</taxon>
        <taxon>Boletales incertae sedis</taxon>
        <taxon>Leucogyrophana</taxon>
    </lineage>
</organism>
<accession>A0A0C9VQW1</accession>
<reference evidence="1 2" key="1">
    <citation type="submission" date="2014-04" db="EMBL/GenBank/DDBJ databases">
        <title>Evolutionary Origins and Diversification of the Mycorrhizal Mutualists.</title>
        <authorList>
            <consortium name="DOE Joint Genome Institute"/>
            <consortium name="Mycorrhizal Genomics Consortium"/>
            <person name="Kohler A."/>
            <person name="Kuo A."/>
            <person name="Nagy L.G."/>
            <person name="Floudas D."/>
            <person name="Copeland A."/>
            <person name="Barry K.W."/>
            <person name="Cichocki N."/>
            <person name="Veneault-Fourrey C."/>
            <person name="LaButti K."/>
            <person name="Lindquist E.A."/>
            <person name="Lipzen A."/>
            <person name="Lundell T."/>
            <person name="Morin E."/>
            <person name="Murat C."/>
            <person name="Riley R."/>
            <person name="Ohm R."/>
            <person name="Sun H."/>
            <person name="Tunlid A."/>
            <person name="Henrissat B."/>
            <person name="Grigoriev I.V."/>
            <person name="Hibbett D.S."/>
            <person name="Martin F."/>
        </authorList>
    </citation>
    <scope>NUCLEOTIDE SEQUENCE [LARGE SCALE GENOMIC DNA]</scope>
    <source>
        <strain evidence="1 2">MD-312</strain>
    </source>
</reference>
<dbReference type="InterPro" id="IPR032675">
    <property type="entry name" value="LRR_dom_sf"/>
</dbReference>